<feature type="region of interest" description="Disordered" evidence="1">
    <location>
        <begin position="150"/>
        <end position="169"/>
    </location>
</feature>
<proteinExistence type="predicted"/>
<protein>
    <submittedName>
        <fullName evidence="4">Glycine zipper family protein</fullName>
    </submittedName>
</protein>
<organism evidence="4 5">
    <name type="scientific">Geomesophilobacter sediminis</name>
    <dbReference type="NCBI Taxonomy" id="2798584"/>
    <lineage>
        <taxon>Bacteria</taxon>
        <taxon>Pseudomonadati</taxon>
        <taxon>Thermodesulfobacteriota</taxon>
        <taxon>Desulfuromonadia</taxon>
        <taxon>Geobacterales</taxon>
        <taxon>Geobacteraceae</taxon>
        <taxon>Geomesophilobacter</taxon>
    </lineage>
</organism>
<evidence type="ECO:0000259" key="3">
    <source>
        <dbReference type="Pfam" id="PF13441"/>
    </source>
</evidence>
<evidence type="ECO:0000256" key="2">
    <source>
        <dbReference type="SAM" id="SignalP"/>
    </source>
</evidence>
<feature type="domain" description="YMGG-like Gly-zipper" evidence="3">
    <location>
        <begin position="69"/>
        <end position="112"/>
    </location>
</feature>
<dbReference type="AlphaFoldDB" id="A0A8J7M0Q7"/>
<accession>A0A8J7M0Q7</accession>
<dbReference type="PROSITE" id="PS51257">
    <property type="entry name" value="PROKAR_LIPOPROTEIN"/>
    <property type="match status" value="1"/>
</dbReference>
<gene>
    <name evidence="4" type="ORF">JFN93_17185</name>
</gene>
<feature type="chain" id="PRO_5035290861" evidence="2">
    <location>
        <begin position="21"/>
        <end position="289"/>
    </location>
</feature>
<dbReference type="EMBL" id="JAEMHM010000014">
    <property type="protein sequence ID" value="MBJ6726447.1"/>
    <property type="molecule type" value="Genomic_DNA"/>
</dbReference>
<comment type="caution">
    <text evidence="4">The sequence shown here is derived from an EMBL/GenBank/DDBJ whole genome shotgun (WGS) entry which is preliminary data.</text>
</comment>
<feature type="signal peptide" evidence="2">
    <location>
        <begin position="1"/>
        <end position="20"/>
    </location>
</feature>
<keyword evidence="2" id="KW-0732">Signal</keyword>
<evidence type="ECO:0000313" key="4">
    <source>
        <dbReference type="EMBL" id="MBJ6726447.1"/>
    </source>
</evidence>
<dbReference type="Pfam" id="PF13441">
    <property type="entry name" value="Gly-zipper_YMGG"/>
    <property type="match status" value="1"/>
</dbReference>
<name>A0A8J7M0Q7_9BACT</name>
<evidence type="ECO:0000256" key="1">
    <source>
        <dbReference type="SAM" id="MobiDB-lite"/>
    </source>
</evidence>
<dbReference type="InterPro" id="IPR027367">
    <property type="entry name" value="Gly-zipper_YMGG"/>
</dbReference>
<reference evidence="4" key="1">
    <citation type="submission" date="2020-12" db="EMBL/GenBank/DDBJ databases">
        <title>Geomonas sp. Red875, isolated from river sediment.</title>
        <authorList>
            <person name="Xu Z."/>
            <person name="Zhang Z."/>
            <person name="Masuda Y."/>
            <person name="Itoh H."/>
            <person name="Senoo K."/>
        </authorList>
    </citation>
    <scope>NUCLEOTIDE SEQUENCE</scope>
    <source>
        <strain evidence="4">Red875</strain>
    </source>
</reference>
<dbReference type="RefSeq" id="WP_199385363.1">
    <property type="nucleotide sequence ID" value="NZ_JAEMHM010000014.1"/>
</dbReference>
<sequence>MRNARIYIASALLLATGGCATLPSGPSVTVYPARCKSFEAFRTEDATCRQWAERQTQSAQETHDQDVAKGAVTGTAVGAGIGAVLGSAAHNPGAGAVIGAGYGLLVGSLAGANAGASDARVAQRRYDNAYVQCMYSYGNQIPGYRRVARAEPAAAPPPPPPAVAPPPAEADDYAATPEPYFEEAPRFIYSPEMNIYVAVGVPYDLVYTGSEYYYFYGGRWYRGPYYNGPWAYVPRRSYPGVFVSYRVGEIRRYREAEFRRYERDREHYRGRLYRPQYRVSHRHNREEHR</sequence>
<feature type="compositionally biased region" description="Pro residues" evidence="1">
    <location>
        <begin position="154"/>
        <end position="168"/>
    </location>
</feature>
<evidence type="ECO:0000313" key="5">
    <source>
        <dbReference type="Proteomes" id="UP000636888"/>
    </source>
</evidence>
<dbReference type="Proteomes" id="UP000636888">
    <property type="component" value="Unassembled WGS sequence"/>
</dbReference>
<keyword evidence="5" id="KW-1185">Reference proteome</keyword>